<dbReference type="OrthoDB" id="9789418at2"/>
<dbReference type="AlphaFoldDB" id="A0A2U3QI95"/>
<evidence type="ECO:0000313" key="2">
    <source>
        <dbReference type="Proteomes" id="UP000245125"/>
    </source>
</evidence>
<dbReference type="Proteomes" id="UP000245125">
    <property type="component" value="Unassembled WGS sequence"/>
</dbReference>
<organism evidence="1 2">
    <name type="scientific">Candidatus Sulfobium mesophilum</name>
    <dbReference type="NCBI Taxonomy" id="2016548"/>
    <lineage>
        <taxon>Bacteria</taxon>
        <taxon>Pseudomonadati</taxon>
        <taxon>Nitrospirota</taxon>
        <taxon>Nitrospiria</taxon>
        <taxon>Nitrospirales</taxon>
        <taxon>Nitrospiraceae</taxon>
        <taxon>Candidatus Sulfobium</taxon>
    </lineage>
</organism>
<dbReference type="InterPro" id="IPR003787">
    <property type="entry name" value="Sulphur_relay_DsrE/F-like"/>
</dbReference>
<dbReference type="SUPFAM" id="SSF75169">
    <property type="entry name" value="DsrEFH-like"/>
    <property type="match status" value="1"/>
</dbReference>
<name>A0A2U3QI95_9BACT</name>
<gene>
    <name evidence="1" type="ORF">NBG4_420022</name>
</gene>
<evidence type="ECO:0000313" key="1">
    <source>
        <dbReference type="EMBL" id="SPQ01098.1"/>
    </source>
</evidence>
<sequence>MSTISIILRKAPYGSVDAPEAIRHALGGINDDMSVNLVFIGSGVNASRRNQGISGTNYLSVEDGIRDCIDMGVVVFAETKSLDEAQISDIDLIEGVLRAGFDKIGEVLKTSGTVMIF</sequence>
<keyword evidence="2" id="KW-1185">Reference proteome</keyword>
<accession>A0A2U3QI95</accession>
<dbReference type="EMBL" id="OUUY01000089">
    <property type="protein sequence ID" value="SPQ01098.1"/>
    <property type="molecule type" value="Genomic_DNA"/>
</dbReference>
<dbReference type="InterPro" id="IPR027396">
    <property type="entry name" value="DsrEFH-like"/>
</dbReference>
<reference evidence="2" key="1">
    <citation type="submission" date="2018-03" db="EMBL/GenBank/DDBJ databases">
        <authorList>
            <person name="Zecchin S."/>
        </authorList>
    </citation>
    <scope>NUCLEOTIDE SEQUENCE [LARGE SCALE GENOMIC DNA]</scope>
</reference>
<proteinExistence type="predicted"/>
<dbReference type="Pfam" id="PF02635">
    <property type="entry name" value="DsrE"/>
    <property type="match status" value="1"/>
</dbReference>
<dbReference type="Gene3D" id="3.40.1260.10">
    <property type="entry name" value="DsrEFH-like"/>
    <property type="match status" value="1"/>
</dbReference>
<protein>
    <submittedName>
        <fullName evidence="1">Putative DsrF subunit of DsrEFH protein</fullName>
    </submittedName>
</protein>